<dbReference type="InterPro" id="IPR003959">
    <property type="entry name" value="ATPase_AAA_core"/>
</dbReference>
<dbReference type="Pfam" id="PF00004">
    <property type="entry name" value="AAA"/>
    <property type="match status" value="1"/>
</dbReference>
<feature type="domain" description="ATPase AAA-type core" evidence="1">
    <location>
        <begin position="1334"/>
        <end position="1413"/>
    </location>
</feature>
<dbReference type="RefSeq" id="WP_136572789.1">
    <property type="nucleotide sequence ID" value="NZ_STFG01000004.1"/>
</dbReference>
<gene>
    <name evidence="4" type="ORF">E9531_05700</name>
</gene>
<organism evidence="4 5">
    <name type="scientific">Lampropedia puyangensis</name>
    <dbReference type="NCBI Taxonomy" id="1330072"/>
    <lineage>
        <taxon>Bacteria</taxon>
        <taxon>Pseudomonadati</taxon>
        <taxon>Pseudomonadota</taxon>
        <taxon>Betaproteobacteria</taxon>
        <taxon>Burkholderiales</taxon>
        <taxon>Comamonadaceae</taxon>
        <taxon>Lampropedia</taxon>
    </lineage>
</organism>
<accession>A0A4S8F9J3</accession>
<dbReference type="Gene3D" id="3.40.50.300">
    <property type="entry name" value="P-loop containing nucleotide triphosphate hydrolases"/>
    <property type="match status" value="1"/>
</dbReference>
<evidence type="ECO:0000259" key="3">
    <source>
        <dbReference type="Pfam" id="PF25472"/>
    </source>
</evidence>
<dbReference type="Pfam" id="PF25472">
    <property type="entry name" value="DUF7902"/>
    <property type="match status" value="1"/>
</dbReference>
<feature type="domain" description="DUF3686" evidence="2">
    <location>
        <begin position="37"/>
        <end position="498"/>
    </location>
</feature>
<feature type="domain" description="DUF7902" evidence="3">
    <location>
        <begin position="619"/>
        <end position="702"/>
    </location>
</feature>
<dbReference type="OrthoDB" id="9814769at2"/>
<evidence type="ECO:0000313" key="4">
    <source>
        <dbReference type="EMBL" id="THU03681.1"/>
    </source>
</evidence>
<dbReference type="GO" id="GO:0005524">
    <property type="term" value="F:ATP binding"/>
    <property type="evidence" value="ECO:0007669"/>
    <property type="project" value="InterPro"/>
</dbReference>
<proteinExistence type="predicted"/>
<dbReference type="InterPro" id="IPR057224">
    <property type="entry name" value="DUF7902"/>
</dbReference>
<sequence length="1841" mass="206922">MSEIRTDQASEQVDHAVATGGAYEVLQKRLSDQGQSLRTIAAQLNSQRLEEFGASHMTLLGRVRVRTENNCVGRDIVQVGDLTVFGYNVFLGIKQETRIEDVFSVYRLQATTADAADEGSGAQGYDIVPVDVRQTFLGHQSFVQDFRELYTYYKGARLLQLVIKEGKLLAAFQIGERLSDVRVFRWSITPSDQPGNQSVQYIDNRGERDIALPAPNDFEWLSAGRNDVVQGRHPHINILDTVFIDTIGGDLTIKIEDNTNDGLGIWREAVQDATQSLDDAKIEYAQVGSLILLKVLPYREEQWRYLVYNTLTQKVQRIDAIGLACIQLPEDHGIIFPGGYYLQSGEHRSFSQDMAGMRFKRSYRSPNGEDVMYIFYEPGSGRMALFTYNMIARELQPPIMGHGYARLEDGRMVIFSTESDEPTRIHPMQIWRTPFATEEFAARQPARNTPMGRIGNAELVRGISELYSLVREIDAEEVSSSRYERLIDTTRRLFERYHWMEDGLLPSLPTVLRDITASGEAVLDEYEKVESIRSDTNRQMTETQTRQRALVAEMRRGDWSQARDFVQALGQITQQRGRLMTVRELRYVDTTAVDAMQAELEAANEEVAARTASFLATDHALKPYVEGLKALDVQVQKAETTPQIQEPLQAMHAMSGELDTLSELMAVLHIEDPLQRTRIVEAISEIYAALNQSRARAEQRKRGMGAAEQVAQFGAQFALYNQSIASSLALANDPEKCDEQLARLLVQLEELESQFGEHEQFLSDIITKREELLETFESHKQTLLDERQRSAQAVFDAALRILESLPRRTERMQDMDALNAFFAGDALIVKLRELAERLRTLHDSVKADDIQSRLTGIRDQAVRALRDRSDLFEGSGTIIRLGKHRFSVNTQTLDLTLMPRGDQLNLHLVGTDFMEPLNRQELAELRPFWDVSLESESPQFYRAEYLALQMLEAARQPAQLGDHHATEASPVRTRDQWMALLPQPEALVRAVRDFAAPRYREGYERGIHDHDAALILQALLPLQEQAGVLAHDAQARALAVLLWSELRAGSENTFKIATQARHWAARAQSAATMQRLLGSLDARQALEREIAYALHTFAKGNQLVYFTDAPTLLEALAAQGAAYLVDELDDPAPRIHFSSYAADLLAAWQNQLEAEGAWSEMLASLHDASQPLVVRVERALHWLYAIARRKAPAGQAVVTTYVVEAAALALLNSAVQYDIQQVQLRAQVSGLLGTHPRIHEGVLELGVDDFSRRAHTHTSSFVPALRRYQQLRHDILAEQRQSMRLEEFKPRPLSSFVRNKLINDVYLSVIGDNLAKQMGTVGENKRTDLMGLLMMISPPGYGKTTLMEYVANRLGLIFMKINGPALGHEVRSIDPAQAPDATSRQELEKLNLALEMGSNVMLYIDDIQHTHPEFLQRFISLSDGTRRIEGVWRGRTKTYDMRGKKFCIVMAGNPYTESGEVFKIPDMLANRADVYNLGDVLGGLEDTFKLSYVENSLTSNPVLAPLATRDLKDLYLLVGKAQGKEFSSNELSHDYSAAELREIDAVLERMLQVREIVYKVNQQYIASAGQADAYRTEPPFKLQGSYRNMNKLAEKITSVMNGQEMQQLLDDHYLGESQLLTTGAEENLLKLAELRGHMSDAQQARWSEIKHNFMRSQAIGGADTDTGGKIVAQLIDLVQATKQSAQQHAQWAAEQTDAQRQQPTAPWEEILNSLQQLALAQQQSGQTTAQALQHALENALTSHAPRDGIPSATQADQTARLLAARELGNLVASALQPVQEHLANNRRQQLGLHRVLLQIATAIQEQLDILSRMQGHNTNSERVRHTEVVGKAFERMGEEGQ</sequence>
<name>A0A4S8F9J3_9BURK</name>
<dbReference type="SUPFAM" id="SSF52540">
    <property type="entry name" value="P-loop containing nucleoside triphosphate hydrolases"/>
    <property type="match status" value="1"/>
</dbReference>
<protein>
    <submittedName>
        <fullName evidence="4">AAA family ATPase</fullName>
    </submittedName>
</protein>
<comment type="caution">
    <text evidence="4">The sequence shown here is derived from an EMBL/GenBank/DDBJ whole genome shotgun (WGS) entry which is preliminary data.</text>
</comment>
<keyword evidence="5" id="KW-1185">Reference proteome</keyword>
<reference evidence="4 5" key="1">
    <citation type="journal article" date="2015" name="Antonie Van Leeuwenhoek">
        <title>Lampropedia puyangensis sp. nov., isolated from symptomatic bark of Populus ? euramericana canker and emended description of Lampropedia hyalina (Ehrenberg 1832) Lee et al. 2004.</title>
        <authorList>
            <person name="Li Y."/>
            <person name="Wang T."/>
            <person name="Piao C.G."/>
            <person name="Wang L.F."/>
            <person name="Tian G.Z."/>
            <person name="Zhu T.H."/>
            <person name="Guo M.W."/>
        </authorList>
    </citation>
    <scope>NUCLEOTIDE SEQUENCE [LARGE SCALE GENOMIC DNA]</scope>
    <source>
        <strain evidence="4 5">2-bin</strain>
    </source>
</reference>
<evidence type="ECO:0000259" key="1">
    <source>
        <dbReference type="Pfam" id="PF00004"/>
    </source>
</evidence>
<evidence type="ECO:0000259" key="2">
    <source>
        <dbReference type="Pfam" id="PF12458"/>
    </source>
</evidence>
<dbReference type="InterPro" id="IPR027417">
    <property type="entry name" value="P-loop_NTPase"/>
</dbReference>
<dbReference type="InterPro" id="IPR020958">
    <property type="entry name" value="DUF3686"/>
</dbReference>
<dbReference type="GO" id="GO:0016887">
    <property type="term" value="F:ATP hydrolysis activity"/>
    <property type="evidence" value="ECO:0007669"/>
    <property type="project" value="InterPro"/>
</dbReference>
<dbReference type="Pfam" id="PF12458">
    <property type="entry name" value="DUF3686"/>
    <property type="match status" value="1"/>
</dbReference>
<dbReference type="Proteomes" id="UP000308917">
    <property type="component" value="Unassembled WGS sequence"/>
</dbReference>
<dbReference type="EMBL" id="STFG01000004">
    <property type="protein sequence ID" value="THU03681.1"/>
    <property type="molecule type" value="Genomic_DNA"/>
</dbReference>
<evidence type="ECO:0000313" key="5">
    <source>
        <dbReference type="Proteomes" id="UP000308917"/>
    </source>
</evidence>